<feature type="transmembrane region" description="Helical" evidence="1">
    <location>
        <begin position="128"/>
        <end position="149"/>
    </location>
</feature>
<keyword evidence="1" id="KW-1133">Transmembrane helix</keyword>
<accession>A0A4R5FYC5</accession>
<evidence type="ECO:0008006" key="4">
    <source>
        <dbReference type="Google" id="ProtNLM"/>
    </source>
</evidence>
<keyword evidence="3" id="KW-1185">Reference proteome</keyword>
<evidence type="ECO:0000313" key="3">
    <source>
        <dbReference type="Proteomes" id="UP000295136"/>
    </source>
</evidence>
<sequence length="264" mass="28398">MASENPSYGNDREQFIAAAAMATAAALVLREYPAARTIALAIGVCVSNPGGMVEAAVQWLAPSTGDGEVDFAGIKTRVVEFREDVQKKWEGPAQQTFDEALDKLLEQLDVAERHFNGVGDSMRFTAQLYHWAAQLAFALATLMTALAAIRVWTRLVPWVAVQIQCHILISAVLSQITPLARSLAAKLGKTVMRTTGIVAVVNIMCATMTQMLTKNRPKPDYAPTGVEYVKPKKGEAVGHLEHTNDGMPDTQAMAQGGGMMGGII</sequence>
<keyword evidence="1" id="KW-0812">Transmembrane</keyword>
<evidence type="ECO:0000313" key="2">
    <source>
        <dbReference type="EMBL" id="TDE59961.1"/>
    </source>
</evidence>
<gene>
    <name evidence="2" type="ORF">E1295_01545</name>
</gene>
<name>A0A4R5FYC5_9ACTN</name>
<dbReference type="RefSeq" id="WP_132627816.1">
    <property type="nucleotide sequence ID" value="NZ_SMLD01000002.1"/>
</dbReference>
<protein>
    <recommendedName>
        <fullName evidence="4">WXG100 family type VII secretion target</fullName>
    </recommendedName>
</protein>
<reference evidence="2 3" key="1">
    <citation type="submission" date="2019-03" db="EMBL/GenBank/DDBJ databases">
        <title>Draft genome sequences of novel Actinobacteria.</title>
        <authorList>
            <person name="Sahin N."/>
            <person name="Ay H."/>
            <person name="Saygin H."/>
        </authorList>
    </citation>
    <scope>NUCLEOTIDE SEQUENCE [LARGE SCALE GENOMIC DNA]</scope>
    <source>
        <strain evidence="2 3">6K102</strain>
    </source>
</reference>
<comment type="caution">
    <text evidence="2">The sequence shown here is derived from an EMBL/GenBank/DDBJ whole genome shotgun (WGS) entry which is preliminary data.</text>
</comment>
<dbReference type="Proteomes" id="UP000295136">
    <property type="component" value="Unassembled WGS sequence"/>
</dbReference>
<keyword evidence="1" id="KW-0472">Membrane</keyword>
<evidence type="ECO:0000256" key="1">
    <source>
        <dbReference type="SAM" id="Phobius"/>
    </source>
</evidence>
<dbReference type="EMBL" id="SMLD01000002">
    <property type="protein sequence ID" value="TDE59961.1"/>
    <property type="molecule type" value="Genomic_DNA"/>
</dbReference>
<dbReference type="AlphaFoldDB" id="A0A4R5FYC5"/>
<proteinExistence type="predicted"/>
<organism evidence="2 3">
    <name type="scientific">Nonomuraea mesophila</name>
    <dbReference type="NCBI Taxonomy" id="2530382"/>
    <lineage>
        <taxon>Bacteria</taxon>
        <taxon>Bacillati</taxon>
        <taxon>Actinomycetota</taxon>
        <taxon>Actinomycetes</taxon>
        <taxon>Streptosporangiales</taxon>
        <taxon>Streptosporangiaceae</taxon>
        <taxon>Nonomuraea</taxon>
    </lineage>
</organism>